<evidence type="ECO:0000259" key="7">
    <source>
        <dbReference type="SMART" id="SM00864"/>
    </source>
</evidence>
<gene>
    <name evidence="8" type="ORF">MARPO_0041s0005</name>
</gene>
<sequence>MPRECITIQAGQCGNQVGCKFWESALREHAAAASGTRYPAFDDALSSFFRNVDTRYTPPREIKAGNCSVPIQCLKARAVLIDMEEGVVNQLLKGPLSELFDEKQYITDNSGSGNNWAQGHEFYGPKYSDAILEKVRHEAESCHSLQSFFMLHSLGGGTGSGVGSYVLELLNDMYPKVHRFCTSIFPNAEDDDVITSPYNSLLSMAVLAEHADCVLPLENQALLDIIQKKESWDAKAEAGQRLPTSRGGSKVRPGKPFDEMNGIAANLLLHLTSSMRFEGTLNVDLNEITTNLVPFPRLHFLVSSMAPYSSSLLSG</sequence>
<dbReference type="SUPFAM" id="SSF52490">
    <property type="entry name" value="Tubulin nucleotide-binding domain-like"/>
    <property type="match status" value="1"/>
</dbReference>
<dbReference type="OMA" id="KRAHLHH"/>
<keyword evidence="4 5" id="KW-0342">GTP-binding</keyword>
<evidence type="ECO:0000256" key="2">
    <source>
        <dbReference type="ARBA" id="ARBA00022701"/>
    </source>
</evidence>
<protein>
    <recommendedName>
        <fullName evidence="7">Tubulin/FtsZ GTPase domain-containing protein</fullName>
    </recommendedName>
</protein>
<name>A0A2R6X1W8_MARPO</name>
<evidence type="ECO:0000256" key="4">
    <source>
        <dbReference type="ARBA" id="ARBA00023134"/>
    </source>
</evidence>
<dbReference type="PRINTS" id="PR01161">
    <property type="entry name" value="TUBULIN"/>
</dbReference>
<evidence type="ECO:0000256" key="3">
    <source>
        <dbReference type="ARBA" id="ARBA00022741"/>
    </source>
</evidence>
<dbReference type="InterPro" id="IPR000217">
    <property type="entry name" value="Tubulin"/>
</dbReference>
<feature type="region of interest" description="Disordered" evidence="6">
    <location>
        <begin position="236"/>
        <end position="256"/>
    </location>
</feature>
<dbReference type="AlphaFoldDB" id="A0A2R6X1W8"/>
<dbReference type="SUPFAM" id="SSF55307">
    <property type="entry name" value="Tubulin C-terminal domain-like"/>
    <property type="match status" value="1"/>
</dbReference>
<dbReference type="PRINTS" id="PR01519">
    <property type="entry name" value="EPSLNTUBULIN"/>
</dbReference>
<accession>A0A2R6X1W8</accession>
<dbReference type="EMBL" id="KZ772713">
    <property type="protein sequence ID" value="PTQ40098.1"/>
    <property type="molecule type" value="Genomic_DNA"/>
</dbReference>
<evidence type="ECO:0000313" key="8">
    <source>
        <dbReference type="EMBL" id="PTQ40098.1"/>
    </source>
</evidence>
<dbReference type="InterPro" id="IPR008280">
    <property type="entry name" value="Tub_FtsZ_C"/>
</dbReference>
<dbReference type="FunFam" id="3.40.50.1440:FF:000049">
    <property type="entry name" value="Tubulin gamma chain"/>
    <property type="match status" value="1"/>
</dbReference>
<evidence type="ECO:0000256" key="5">
    <source>
        <dbReference type="RuleBase" id="RU000352"/>
    </source>
</evidence>
<dbReference type="InterPro" id="IPR017975">
    <property type="entry name" value="Tubulin_CS"/>
</dbReference>
<evidence type="ECO:0000256" key="6">
    <source>
        <dbReference type="SAM" id="MobiDB-lite"/>
    </source>
</evidence>
<comment type="similarity">
    <text evidence="1 5">Belongs to the tubulin family.</text>
</comment>
<dbReference type="Gene3D" id="3.40.50.1440">
    <property type="entry name" value="Tubulin/FtsZ, GTPase domain"/>
    <property type="match status" value="1"/>
</dbReference>
<dbReference type="Proteomes" id="UP000244005">
    <property type="component" value="Unassembled WGS sequence"/>
</dbReference>
<dbReference type="InterPro" id="IPR036525">
    <property type="entry name" value="Tubulin/FtsZ_GTPase_sf"/>
</dbReference>
<proteinExistence type="inferred from homology"/>
<dbReference type="GO" id="GO:0005525">
    <property type="term" value="F:GTP binding"/>
    <property type="evidence" value="ECO:0007669"/>
    <property type="project" value="UniProtKB-UniRule"/>
</dbReference>
<dbReference type="InterPro" id="IPR003008">
    <property type="entry name" value="Tubulin_FtsZ_GTPase"/>
</dbReference>
<dbReference type="PANTHER" id="PTHR11588">
    <property type="entry name" value="TUBULIN"/>
    <property type="match status" value="1"/>
</dbReference>
<keyword evidence="3 5" id="KW-0547">Nucleotide-binding</keyword>
<dbReference type="OrthoDB" id="1662883at2759"/>
<dbReference type="PROSITE" id="PS00227">
    <property type="entry name" value="TUBULIN"/>
    <property type="match status" value="1"/>
</dbReference>
<keyword evidence="9" id="KW-1185">Reference proteome</keyword>
<evidence type="ECO:0000313" key="9">
    <source>
        <dbReference type="Proteomes" id="UP000244005"/>
    </source>
</evidence>
<dbReference type="SMART" id="SM00864">
    <property type="entry name" value="Tubulin"/>
    <property type="match status" value="1"/>
</dbReference>
<dbReference type="InterPro" id="IPR004057">
    <property type="entry name" value="Epsilon_tubulin"/>
</dbReference>
<feature type="domain" description="Tubulin/FtsZ GTPase" evidence="7">
    <location>
        <begin position="67"/>
        <end position="279"/>
    </location>
</feature>
<keyword evidence="2 5" id="KW-0493">Microtubule</keyword>
<reference evidence="9" key="1">
    <citation type="journal article" date="2017" name="Cell">
        <title>Insights into land plant evolution garnered from the Marchantia polymorpha genome.</title>
        <authorList>
            <person name="Bowman J.L."/>
            <person name="Kohchi T."/>
            <person name="Yamato K.T."/>
            <person name="Jenkins J."/>
            <person name="Shu S."/>
            <person name="Ishizaki K."/>
            <person name="Yamaoka S."/>
            <person name="Nishihama R."/>
            <person name="Nakamura Y."/>
            <person name="Berger F."/>
            <person name="Adam C."/>
            <person name="Aki S.S."/>
            <person name="Althoff F."/>
            <person name="Araki T."/>
            <person name="Arteaga-Vazquez M.A."/>
            <person name="Balasubrmanian S."/>
            <person name="Barry K."/>
            <person name="Bauer D."/>
            <person name="Boehm C.R."/>
            <person name="Briginshaw L."/>
            <person name="Caballero-Perez J."/>
            <person name="Catarino B."/>
            <person name="Chen F."/>
            <person name="Chiyoda S."/>
            <person name="Chovatia M."/>
            <person name="Davies K.M."/>
            <person name="Delmans M."/>
            <person name="Demura T."/>
            <person name="Dierschke T."/>
            <person name="Dolan L."/>
            <person name="Dorantes-Acosta A.E."/>
            <person name="Eklund D.M."/>
            <person name="Florent S.N."/>
            <person name="Flores-Sandoval E."/>
            <person name="Fujiyama A."/>
            <person name="Fukuzawa H."/>
            <person name="Galik B."/>
            <person name="Grimanelli D."/>
            <person name="Grimwood J."/>
            <person name="Grossniklaus U."/>
            <person name="Hamada T."/>
            <person name="Haseloff J."/>
            <person name="Hetherington A.J."/>
            <person name="Higo A."/>
            <person name="Hirakawa Y."/>
            <person name="Hundley H.N."/>
            <person name="Ikeda Y."/>
            <person name="Inoue K."/>
            <person name="Inoue S.I."/>
            <person name="Ishida S."/>
            <person name="Jia Q."/>
            <person name="Kakita M."/>
            <person name="Kanazawa T."/>
            <person name="Kawai Y."/>
            <person name="Kawashima T."/>
            <person name="Kennedy M."/>
            <person name="Kinose K."/>
            <person name="Kinoshita T."/>
            <person name="Kohara Y."/>
            <person name="Koide E."/>
            <person name="Komatsu K."/>
            <person name="Kopischke S."/>
            <person name="Kubo M."/>
            <person name="Kyozuka J."/>
            <person name="Lagercrantz U."/>
            <person name="Lin S.S."/>
            <person name="Lindquist E."/>
            <person name="Lipzen A.M."/>
            <person name="Lu C.W."/>
            <person name="De Luna E."/>
            <person name="Martienssen R.A."/>
            <person name="Minamino N."/>
            <person name="Mizutani M."/>
            <person name="Mizutani M."/>
            <person name="Mochizuki N."/>
            <person name="Monte I."/>
            <person name="Mosher R."/>
            <person name="Nagasaki H."/>
            <person name="Nakagami H."/>
            <person name="Naramoto S."/>
            <person name="Nishitani K."/>
            <person name="Ohtani M."/>
            <person name="Okamoto T."/>
            <person name="Okumura M."/>
            <person name="Phillips J."/>
            <person name="Pollak B."/>
            <person name="Reinders A."/>
            <person name="Rovekamp M."/>
            <person name="Sano R."/>
            <person name="Sawa S."/>
            <person name="Schmid M.W."/>
            <person name="Shirakawa M."/>
            <person name="Solano R."/>
            <person name="Spunde A."/>
            <person name="Suetsugu N."/>
            <person name="Sugano S."/>
            <person name="Sugiyama A."/>
            <person name="Sun R."/>
            <person name="Suzuki Y."/>
            <person name="Takenaka M."/>
            <person name="Takezawa D."/>
            <person name="Tomogane H."/>
            <person name="Tsuzuki M."/>
            <person name="Ueda T."/>
            <person name="Umeda M."/>
            <person name="Ward J.M."/>
            <person name="Watanabe Y."/>
            <person name="Yazaki K."/>
            <person name="Yokoyama R."/>
            <person name="Yoshitake Y."/>
            <person name="Yotsui I."/>
            <person name="Zachgo S."/>
            <person name="Schmutz J."/>
        </authorList>
    </citation>
    <scope>NUCLEOTIDE SEQUENCE [LARGE SCALE GENOMIC DNA]</scope>
    <source>
        <strain evidence="9">Tak-1</strain>
    </source>
</reference>
<dbReference type="GO" id="GO:0005874">
    <property type="term" value="C:microtubule"/>
    <property type="evidence" value="ECO:0007669"/>
    <property type="project" value="UniProtKB-KW"/>
</dbReference>
<dbReference type="GO" id="GO:0007017">
    <property type="term" value="P:microtubule-based process"/>
    <property type="evidence" value="ECO:0007669"/>
    <property type="project" value="InterPro"/>
</dbReference>
<evidence type="ECO:0000256" key="1">
    <source>
        <dbReference type="ARBA" id="ARBA00009636"/>
    </source>
</evidence>
<organism evidence="8 9">
    <name type="scientific">Marchantia polymorpha</name>
    <name type="common">Common liverwort</name>
    <name type="synonym">Marchantia aquatica</name>
    <dbReference type="NCBI Taxonomy" id="3197"/>
    <lineage>
        <taxon>Eukaryota</taxon>
        <taxon>Viridiplantae</taxon>
        <taxon>Streptophyta</taxon>
        <taxon>Embryophyta</taxon>
        <taxon>Marchantiophyta</taxon>
        <taxon>Marchantiopsida</taxon>
        <taxon>Marchantiidae</taxon>
        <taxon>Marchantiales</taxon>
        <taxon>Marchantiaceae</taxon>
        <taxon>Marchantia</taxon>
    </lineage>
</organism>
<dbReference type="Pfam" id="PF00091">
    <property type="entry name" value="Tubulin"/>
    <property type="match status" value="1"/>
</dbReference>